<proteinExistence type="predicted"/>
<evidence type="ECO:0000313" key="3">
    <source>
        <dbReference type="Proteomes" id="UP000037267"/>
    </source>
</evidence>
<comment type="caution">
    <text evidence="2">The sequence shown here is derived from an EMBL/GenBank/DDBJ whole genome shotgun (WGS) entry which is preliminary data.</text>
</comment>
<reference evidence="3" key="1">
    <citation type="submission" date="2015-07" db="EMBL/GenBank/DDBJ databases">
        <title>Draft genome sequence of the purine-degrading Gottschalkia purinilyticum DSM 1384 (formerly Clostridium purinilyticum).</title>
        <authorList>
            <person name="Poehlein A."/>
            <person name="Schiel-Bengelsdorf B."/>
            <person name="Bengelsdorf F.R."/>
            <person name="Daniel R."/>
            <person name="Duerre P."/>
        </authorList>
    </citation>
    <scope>NUCLEOTIDE SEQUENCE [LARGE SCALE GENOMIC DNA]</scope>
    <source>
        <strain evidence="3">DSM 1384</strain>
    </source>
</reference>
<dbReference type="PANTHER" id="PTHR40044:SF1">
    <property type="entry name" value="INTEGRAL MEMBRANE PROTEIN"/>
    <property type="match status" value="1"/>
</dbReference>
<keyword evidence="1" id="KW-0812">Transmembrane</keyword>
<evidence type="ECO:0008006" key="4">
    <source>
        <dbReference type="Google" id="ProtNLM"/>
    </source>
</evidence>
<feature type="transmembrane region" description="Helical" evidence="1">
    <location>
        <begin position="99"/>
        <end position="119"/>
    </location>
</feature>
<organism evidence="2 3">
    <name type="scientific">Gottschalkia purinilytica</name>
    <name type="common">Clostridium purinilyticum</name>
    <dbReference type="NCBI Taxonomy" id="1503"/>
    <lineage>
        <taxon>Bacteria</taxon>
        <taxon>Bacillati</taxon>
        <taxon>Bacillota</taxon>
        <taxon>Tissierellia</taxon>
        <taxon>Tissierellales</taxon>
        <taxon>Gottschalkiaceae</taxon>
        <taxon>Gottschalkia</taxon>
    </lineage>
</organism>
<gene>
    <name evidence="2" type="ORF">CLPU_1c00420</name>
</gene>
<feature type="transmembrane region" description="Helical" evidence="1">
    <location>
        <begin position="125"/>
        <end position="151"/>
    </location>
</feature>
<protein>
    <recommendedName>
        <fullName evidence="4">QueT transporter</fullName>
    </recommendedName>
</protein>
<feature type="transmembrane region" description="Helical" evidence="1">
    <location>
        <begin position="73"/>
        <end position="92"/>
    </location>
</feature>
<dbReference type="InterPro" id="IPR010387">
    <property type="entry name" value="QueT"/>
</dbReference>
<evidence type="ECO:0000313" key="2">
    <source>
        <dbReference type="EMBL" id="KNF09877.1"/>
    </source>
</evidence>
<dbReference type="Pfam" id="PF06177">
    <property type="entry name" value="QueT"/>
    <property type="match status" value="1"/>
</dbReference>
<dbReference type="RefSeq" id="WP_200898421.1">
    <property type="nucleotide sequence ID" value="NZ_LGSS01000001.1"/>
</dbReference>
<dbReference type="EMBL" id="LGSS01000001">
    <property type="protein sequence ID" value="KNF09877.1"/>
    <property type="molecule type" value="Genomic_DNA"/>
</dbReference>
<keyword evidence="1" id="KW-0472">Membrane</keyword>
<accession>A0A0L0WEH1</accession>
<dbReference type="PATRIC" id="fig|1503.3.peg.909"/>
<keyword evidence="1" id="KW-1133">Transmembrane helix</keyword>
<keyword evidence="3" id="KW-1185">Reference proteome</keyword>
<dbReference type="STRING" id="1503.CLPU_1c00420"/>
<feature type="transmembrane region" description="Helical" evidence="1">
    <location>
        <begin position="12"/>
        <end position="32"/>
    </location>
</feature>
<dbReference type="AlphaFoldDB" id="A0A0L0WEH1"/>
<evidence type="ECO:0000256" key="1">
    <source>
        <dbReference type="SAM" id="Phobius"/>
    </source>
</evidence>
<sequence length="160" mass="16828">MNTKFITKASAIAAIYVILVLLEIPLGTLAFGNIQIRIAEGLTLLPLIESAAIPGVFVGCIISNIILASVSGLGAIDIIGGSLVTLIAAYITSKMPNKVLGSLPPIILNGLIVSIWVSYFLNIPYLITSISIGIGELIAVSVFGNVAIYVYNKVMKNANR</sequence>
<dbReference type="Proteomes" id="UP000037267">
    <property type="component" value="Unassembled WGS sequence"/>
</dbReference>
<name>A0A0L0WEH1_GOTPU</name>
<dbReference type="PANTHER" id="PTHR40044">
    <property type="entry name" value="INTEGRAL MEMBRANE PROTEIN-RELATED"/>
    <property type="match status" value="1"/>
</dbReference>
<dbReference type="PIRSF" id="PIRSF031501">
    <property type="entry name" value="QueT"/>
    <property type="match status" value="1"/>
</dbReference>
<feature type="transmembrane region" description="Helical" evidence="1">
    <location>
        <begin position="44"/>
        <end position="67"/>
    </location>
</feature>